<dbReference type="Proteomes" id="UP000070394">
    <property type="component" value="Unassembled WGS sequence"/>
</dbReference>
<dbReference type="AlphaFoldDB" id="A0A133ZGA0"/>
<protein>
    <submittedName>
        <fullName evidence="1">Uncharacterized protein</fullName>
    </submittedName>
</protein>
<dbReference type="PATRIC" id="fig|467210.3.peg.2313"/>
<sequence>MGKEKIDLTKHTKEAIKASSRYLGHGDVLDVILDDDTAYSIGEVDGLMDEFLKREVE</sequence>
<dbReference type="EMBL" id="LSDA01000126">
    <property type="protein sequence ID" value="KXB54483.1"/>
    <property type="molecule type" value="Genomic_DNA"/>
</dbReference>
<evidence type="ECO:0000313" key="2">
    <source>
        <dbReference type="Proteomes" id="UP000070394"/>
    </source>
</evidence>
<keyword evidence="2" id="KW-1185">Reference proteome</keyword>
<accession>A0A133ZGA0</accession>
<name>A0A133ZGA0_9FIRM</name>
<evidence type="ECO:0000313" key="1">
    <source>
        <dbReference type="EMBL" id="KXB54483.1"/>
    </source>
</evidence>
<dbReference type="STRING" id="467210.HMPREF1866_02335"/>
<organism evidence="1 2">
    <name type="scientific">Lachnoanaerobaculum saburreum</name>
    <dbReference type="NCBI Taxonomy" id="467210"/>
    <lineage>
        <taxon>Bacteria</taxon>
        <taxon>Bacillati</taxon>
        <taxon>Bacillota</taxon>
        <taxon>Clostridia</taxon>
        <taxon>Lachnospirales</taxon>
        <taxon>Lachnospiraceae</taxon>
        <taxon>Lachnoanaerobaculum</taxon>
    </lineage>
</organism>
<proteinExistence type="predicted"/>
<gene>
    <name evidence="1" type="ORF">HMPREF1866_02335</name>
</gene>
<reference evidence="2" key="1">
    <citation type="submission" date="2016-01" db="EMBL/GenBank/DDBJ databases">
        <authorList>
            <person name="Mitreva M."/>
            <person name="Pepin K.H."/>
            <person name="Mihindukulasuriya K.A."/>
            <person name="Fulton R."/>
            <person name="Fronick C."/>
            <person name="O'Laughlin M."/>
            <person name="Miner T."/>
            <person name="Herter B."/>
            <person name="Rosa B.A."/>
            <person name="Cordes M."/>
            <person name="Tomlinson C."/>
            <person name="Wollam A."/>
            <person name="Palsikar V.B."/>
            <person name="Mardis E.R."/>
            <person name="Wilson R.K."/>
        </authorList>
    </citation>
    <scope>NUCLEOTIDE SEQUENCE [LARGE SCALE GENOMIC DNA]</scope>
    <source>
        <strain evidence="2">DNF00896</strain>
    </source>
</reference>
<dbReference type="RefSeq" id="WP_167345193.1">
    <property type="nucleotide sequence ID" value="NZ_KQ959842.1"/>
</dbReference>
<comment type="caution">
    <text evidence="1">The sequence shown here is derived from an EMBL/GenBank/DDBJ whole genome shotgun (WGS) entry which is preliminary data.</text>
</comment>